<dbReference type="AlphaFoldDB" id="A0AAC9RLG9"/>
<name>A0AAC9RLG9_9CLOT</name>
<dbReference type="RefSeq" id="WP_070970460.1">
    <property type="nucleotide sequence ID" value="NZ_CP017603.1"/>
</dbReference>
<proteinExistence type="predicted"/>
<protein>
    <submittedName>
        <fullName evidence="3">Uncharacterized protein</fullName>
    </submittedName>
</protein>
<accession>A0AAC9RLG9</accession>
<evidence type="ECO:0000313" key="5">
    <source>
        <dbReference type="Proteomes" id="UP000192478"/>
    </source>
</evidence>
<reference evidence="3 5" key="2">
    <citation type="submission" date="2017-03" db="EMBL/GenBank/DDBJ databases">
        <title>Complete sequence of Clostridium formicaceticum DSM 92.</title>
        <authorList>
            <person name="Poehlein A."/>
            <person name="Karl M."/>
            <person name="Bengelsdorf F.R."/>
            <person name="Duerre P."/>
            <person name="Daniel R."/>
        </authorList>
    </citation>
    <scope>NUCLEOTIDE SEQUENCE [LARGE SCALE GENOMIC DNA]</scope>
    <source>
        <strain evidence="3 5">DSM 92</strain>
    </source>
</reference>
<dbReference type="Proteomes" id="UP000177894">
    <property type="component" value="Chromosome"/>
</dbReference>
<dbReference type="EMBL" id="CP020559">
    <property type="protein sequence ID" value="ARE87832.1"/>
    <property type="molecule type" value="Genomic_DNA"/>
</dbReference>
<organism evidence="3 5">
    <name type="scientific">Clostridium formicaceticum</name>
    <dbReference type="NCBI Taxonomy" id="1497"/>
    <lineage>
        <taxon>Bacteria</taxon>
        <taxon>Bacillati</taxon>
        <taxon>Bacillota</taxon>
        <taxon>Clostridia</taxon>
        <taxon>Eubacteriales</taxon>
        <taxon>Clostridiaceae</taxon>
        <taxon>Clostridium</taxon>
    </lineage>
</organism>
<dbReference type="EMBL" id="CP017603">
    <property type="protein sequence ID" value="AOY77291.1"/>
    <property type="molecule type" value="Genomic_DNA"/>
</dbReference>
<feature type="transmembrane region" description="Helical" evidence="1">
    <location>
        <begin position="6"/>
        <end position="23"/>
    </location>
</feature>
<gene>
    <name evidence="2" type="ORF">BJL90_16410</name>
    <name evidence="3" type="ORF">CLFO_22320</name>
</gene>
<keyword evidence="4" id="KW-1185">Reference proteome</keyword>
<evidence type="ECO:0000313" key="3">
    <source>
        <dbReference type="EMBL" id="ARE87832.1"/>
    </source>
</evidence>
<dbReference type="Proteomes" id="UP000192478">
    <property type="component" value="Chromosome"/>
</dbReference>
<sequence length="152" mass="17820">MDYNIIIVITGMFTIFIALYILLRQKDHSFSQNHLSSLNPNEKDLKKLEALIGEGHLKLSHEIHKLTSEVALLREYITNLPDVKEKSIENCTVSTYEANDHEHFNHILNYNKFLQKNKDIIELYKETNNLEEIARKLNKSIREVEMVVKLVK</sequence>
<keyword evidence="1" id="KW-0472">Membrane</keyword>
<evidence type="ECO:0000256" key="1">
    <source>
        <dbReference type="SAM" id="Phobius"/>
    </source>
</evidence>
<reference evidence="2 4" key="1">
    <citation type="submission" date="2016-10" db="EMBL/GenBank/DDBJ databases">
        <title>Complete Genome Sequence of Acetogen Clostridium formicoaceticum ATCC 27076.</title>
        <authorList>
            <person name="Bao T."/>
            <person name="Cheng C."/>
            <person name="Zhao J."/>
            <person name="Yang S.-T."/>
            <person name="Wang J."/>
            <person name="Wang M."/>
        </authorList>
    </citation>
    <scope>NUCLEOTIDE SEQUENCE [LARGE SCALE GENOMIC DNA]</scope>
    <source>
        <strain evidence="2 4">ATCC 27076</strain>
    </source>
</reference>
<evidence type="ECO:0000313" key="2">
    <source>
        <dbReference type="EMBL" id="AOY77291.1"/>
    </source>
</evidence>
<keyword evidence="1" id="KW-1133">Transmembrane helix</keyword>
<keyword evidence="1" id="KW-0812">Transmembrane</keyword>
<dbReference type="KEGG" id="cfm:BJL90_16410"/>
<evidence type="ECO:0000313" key="4">
    <source>
        <dbReference type="Proteomes" id="UP000177894"/>
    </source>
</evidence>